<evidence type="ECO:0000313" key="3">
    <source>
        <dbReference type="Proteomes" id="UP000617734"/>
    </source>
</evidence>
<reference evidence="2" key="1">
    <citation type="journal article" date="2014" name="Int. J. Syst. Evol. Microbiol.">
        <title>Complete genome sequence of Corynebacterium casei LMG S-19264T (=DSM 44701T), isolated from a smear-ripened cheese.</title>
        <authorList>
            <consortium name="US DOE Joint Genome Institute (JGI-PGF)"/>
            <person name="Walter F."/>
            <person name="Albersmeier A."/>
            <person name="Kalinowski J."/>
            <person name="Ruckert C."/>
        </authorList>
    </citation>
    <scope>NUCLEOTIDE SEQUENCE</scope>
    <source>
        <strain evidence="2">JCM 4646</strain>
    </source>
</reference>
<accession>A0A919KTV0</accession>
<proteinExistence type="predicted"/>
<evidence type="ECO:0000313" key="2">
    <source>
        <dbReference type="EMBL" id="GHH72238.1"/>
    </source>
</evidence>
<gene>
    <name evidence="2" type="ORF">GCM10018781_34750</name>
</gene>
<feature type="compositionally biased region" description="Gly residues" evidence="1">
    <location>
        <begin position="39"/>
        <end position="52"/>
    </location>
</feature>
<dbReference type="AlphaFoldDB" id="A0A919KTV0"/>
<organism evidence="2 3">
    <name type="scientific">Kitasatospora indigofera</name>
    <dbReference type="NCBI Taxonomy" id="67307"/>
    <lineage>
        <taxon>Bacteria</taxon>
        <taxon>Bacillati</taxon>
        <taxon>Actinomycetota</taxon>
        <taxon>Actinomycetes</taxon>
        <taxon>Kitasatosporales</taxon>
        <taxon>Streptomycetaceae</taxon>
        <taxon>Kitasatospora</taxon>
    </lineage>
</organism>
<protein>
    <submittedName>
        <fullName evidence="2">Uncharacterized protein</fullName>
    </submittedName>
</protein>
<comment type="caution">
    <text evidence="2">The sequence shown here is derived from an EMBL/GenBank/DDBJ whole genome shotgun (WGS) entry which is preliminary data.</text>
</comment>
<dbReference type="Proteomes" id="UP000617734">
    <property type="component" value="Unassembled WGS sequence"/>
</dbReference>
<keyword evidence="3" id="KW-1185">Reference proteome</keyword>
<feature type="compositionally biased region" description="Low complexity" evidence="1">
    <location>
        <begin position="13"/>
        <end position="29"/>
    </location>
</feature>
<evidence type="ECO:0000256" key="1">
    <source>
        <dbReference type="SAM" id="MobiDB-lite"/>
    </source>
</evidence>
<dbReference type="EMBL" id="BNBO01000017">
    <property type="protein sequence ID" value="GHH72238.1"/>
    <property type="molecule type" value="Genomic_DNA"/>
</dbReference>
<reference evidence="2" key="2">
    <citation type="submission" date="2020-09" db="EMBL/GenBank/DDBJ databases">
        <authorList>
            <person name="Sun Q."/>
            <person name="Ohkuma M."/>
        </authorList>
    </citation>
    <scope>NUCLEOTIDE SEQUENCE</scope>
    <source>
        <strain evidence="2">JCM 4646</strain>
    </source>
</reference>
<sequence length="52" mass="4876">MLESRKSVDPARAQAPGAVDAPGVAEVADAGGGDERAGAPGGAGGLRSGCGR</sequence>
<name>A0A919KTV0_9ACTN</name>
<feature type="region of interest" description="Disordered" evidence="1">
    <location>
        <begin position="1"/>
        <end position="52"/>
    </location>
</feature>